<dbReference type="GO" id="GO:0046872">
    <property type="term" value="F:metal ion binding"/>
    <property type="evidence" value="ECO:0007669"/>
    <property type="project" value="UniProtKB-KW"/>
</dbReference>
<evidence type="ECO:0000256" key="3">
    <source>
        <dbReference type="ARBA" id="ARBA00022833"/>
    </source>
</evidence>
<evidence type="ECO:0000256" key="1">
    <source>
        <dbReference type="ARBA" id="ARBA00001947"/>
    </source>
</evidence>
<dbReference type="SUPFAM" id="SSF50129">
    <property type="entry name" value="GroES-like"/>
    <property type="match status" value="1"/>
</dbReference>
<keyword evidence="6" id="KW-1185">Reference proteome</keyword>
<dbReference type="PANTHER" id="PTHR42813:SF2">
    <property type="entry name" value="DEHYDROGENASE, ZINC-CONTAINING, PUTATIVE (AFU_ORTHOLOGUE AFUA_2G02810)-RELATED"/>
    <property type="match status" value="1"/>
</dbReference>
<dbReference type="Gene3D" id="3.90.180.10">
    <property type="entry name" value="Medium-chain alcohol dehydrogenases, catalytic domain"/>
    <property type="match status" value="1"/>
</dbReference>
<protein>
    <submittedName>
        <fullName evidence="5">Alcohol dehydrogenase</fullName>
    </submittedName>
</protein>
<dbReference type="InterPro" id="IPR036291">
    <property type="entry name" value="NAD(P)-bd_dom_sf"/>
</dbReference>
<dbReference type="InterPro" id="IPR011032">
    <property type="entry name" value="GroES-like_sf"/>
</dbReference>
<evidence type="ECO:0000313" key="5">
    <source>
        <dbReference type="EMBL" id="RDX40305.1"/>
    </source>
</evidence>
<comment type="cofactor">
    <cofactor evidence="1">
        <name>Zn(2+)</name>
        <dbReference type="ChEBI" id="CHEBI:29105"/>
    </cofactor>
</comment>
<dbReference type="SUPFAM" id="SSF51735">
    <property type="entry name" value="NAD(P)-binding Rossmann-fold domains"/>
    <property type="match status" value="1"/>
</dbReference>
<evidence type="ECO:0000256" key="2">
    <source>
        <dbReference type="ARBA" id="ARBA00022723"/>
    </source>
</evidence>
<organism evidence="5 6">
    <name type="scientific">Lentinus brumalis</name>
    <dbReference type="NCBI Taxonomy" id="2498619"/>
    <lineage>
        <taxon>Eukaryota</taxon>
        <taxon>Fungi</taxon>
        <taxon>Dikarya</taxon>
        <taxon>Basidiomycota</taxon>
        <taxon>Agaricomycotina</taxon>
        <taxon>Agaricomycetes</taxon>
        <taxon>Polyporales</taxon>
        <taxon>Polyporaceae</taxon>
        <taxon>Lentinus</taxon>
    </lineage>
</organism>
<dbReference type="PANTHER" id="PTHR42813">
    <property type="entry name" value="ZINC-TYPE ALCOHOL DEHYDROGENASE-LIKE"/>
    <property type="match status" value="1"/>
</dbReference>
<keyword evidence="3" id="KW-0862">Zinc</keyword>
<dbReference type="Pfam" id="PF08240">
    <property type="entry name" value="ADH_N"/>
    <property type="match status" value="1"/>
</dbReference>
<keyword evidence="2" id="KW-0479">Metal-binding</keyword>
<dbReference type="InterPro" id="IPR013154">
    <property type="entry name" value="ADH-like_N"/>
</dbReference>
<dbReference type="Proteomes" id="UP000256964">
    <property type="component" value="Unassembled WGS sequence"/>
</dbReference>
<sequence>MPASDEKAALDISGIQKAVRWYPPKYDIRVEAVPIPQIIEPDDAIVKVKLAGLCGSDLHIYRGHEDVDADLTCGHELIGEVVALGPSFRADTTGRPELYSTLRVGDRVVSPFTVSCGECHFCRIGFTCRCIHSCLFGIPHLPGGQAQYVRIPKAGGTLFNLSSLQSSSGAADFSKVSDSSLLLLADILPTGVFAAMQALQHPKIAPILTGKPYPYGGFVPGGALGQAQASNALQDNDRVLTIGVVGLGPVGICATVSLLDILAGLGASQGLQYRVIAVDPIESRRTKMKAVYKAIDVSGKGSGRFAVASIDEGKKLAAEWTDGAGCNAVLEIVGNNSALTLAYDIVRPFGIISSVGVHQEPPLPFTGRDVYNKNVSFDFGRCPVRAMFPIALEILLKRQDVFGGIGEEASLIDRVVSFEEAPQVYEDFDKGRCGKILFDPWR</sequence>
<accession>A0A371CJ46</accession>
<gene>
    <name evidence="5" type="ORF">OH76DRAFT_1413059</name>
</gene>
<dbReference type="AlphaFoldDB" id="A0A371CJ46"/>
<proteinExistence type="predicted"/>
<dbReference type="OrthoDB" id="3941538at2759"/>
<dbReference type="STRING" id="139420.A0A371CJ46"/>
<name>A0A371CJ46_9APHY</name>
<evidence type="ECO:0000313" key="6">
    <source>
        <dbReference type="Proteomes" id="UP000256964"/>
    </source>
</evidence>
<reference evidence="5 6" key="1">
    <citation type="journal article" date="2018" name="Biotechnol. Biofuels">
        <title>Integrative visual omics of the white-rot fungus Polyporus brumalis exposes the biotechnological potential of its oxidative enzymes for delignifying raw plant biomass.</title>
        <authorList>
            <person name="Miyauchi S."/>
            <person name="Rancon A."/>
            <person name="Drula E."/>
            <person name="Hage H."/>
            <person name="Chaduli D."/>
            <person name="Favel A."/>
            <person name="Grisel S."/>
            <person name="Henrissat B."/>
            <person name="Herpoel-Gimbert I."/>
            <person name="Ruiz-Duenas F.J."/>
            <person name="Chevret D."/>
            <person name="Hainaut M."/>
            <person name="Lin J."/>
            <person name="Wang M."/>
            <person name="Pangilinan J."/>
            <person name="Lipzen A."/>
            <person name="Lesage-Meessen L."/>
            <person name="Navarro D."/>
            <person name="Riley R."/>
            <person name="Grigoriev I.V."/>
            <person name="Zhou S."/>
            <person name="Raouche S."/>
            <person name="Rosso M.N."/>
        </authorList>
    </citation>
    <scope>NUCLEOTIDE SEQUENCE [LARGE SCALE GENOMIC DNA]</scope>
    <source>
        <strain evidence="5 6">BRFM 1820</strain>
    </source>
</reference>
<dbReference type="EMBL" id="KZ857566">
    <property type="protein sequence ID" value="RDX40305.1"/>
    <property type="molecule type" value="Genomic_DNA"/>
</dbReference>
<evidence type="ECO:0000259" key="4">
    <source>
        <dbReference type="Pfam" id="PF08240"/>
    </source>
</evidence>
<dbReference type="Gene3D" id="3.40.50.720">
    <property type="entry name" value="NAD(P)-binding Rossmann-like Domain"/>
    <property type="match status" value="1"/>
</dbReference>
<feature type="domain" description="Alcohol dehydrogenase-like N-terminal" evidence="4">
    <location>
        <begin position="41"/>
        <end position="154"/>
    </location>
</feature>